<evidence type="ECO:0000256" key="11">
    <source>
        <dbReference type="SAM" id="MobiDB-lite"/>
    </source>
</evidence>
<keyword evidence="9" id="KW-0325">Glycoprotein</keyword>
<dbReference type="Gene3D" id="2.60.40.10">
    <property type="entry name" value="Immunoglobulins"/>
    <property type="match status" value="2"/>
</dbReference>
<dbReference type="GO" id="GO:0009897">
    <property type="term" value="C:external side of plasma membrane"/>
    <property type="evidence" value="ECO:0007669"/>
    <property type="project" value="TreeGrafter"/>
</dbReference>
<dbReference type="Pfam" id="PF07686">
    <property type="entry name" value="V-set"/>
    <property type="match status" value="1"/>
</dbReference>
<feature type="domain" description="Ig-like" evidence="12">
    <location>
        <begin position="166"/>
        <end position="229"/>
    </location>
</feature>
<dbReference type="PANTHER" id="PTHR25466:SF14">
    <property type="entry name" value="BUTYROPHILIN SUBFAMILY 2 MEMBER A2-LIKE-RELATED"/>
    <property type="match status" value="1"/>
</dbReference>
<dbReference type="SUPFAM" id="SSF48726">
    <property type="entry name" value="Immunoglobulin"/>
    <property type="match status" value="2"/>
</dbReference>
<proteinExistence type="predicted"/>
<keyword evidence="7" id="KW-1015">Disulfide bond</keyword>
<dbReference type="GO" id="GO:0042130">
    <property type="term" value="P:negative regulation of T cell proliferation"/>
    <property type="evidence" value="ECO:0007669"/>
    <property type="project" value="TreeGrafter"/>
</dbReference>
<dbReference type="GO" id="GO:0007166">
    <property type="term" value="P:cell surface receptor signaling pathway"/>
    <property type="evidence" value="ECO:0007669"/>
    <property type="project" value="TreeGrafter"/>
</dbReference>
<evidence type="ECO:0000256" key="7">
    <source>
        <dbReference type="ARBA" id="ARBA00023157"/>
    </source>
</evidence>
<dbReference type="GO" id="GO:0042102">
    <property type="term" value="P:positive regulation of T cell proliferation"/>
    <property type="evidence" value="ECO:0007669"/>
    <property type="project" value="TreeGrafter"/>
</dbReference>
<evidence type="ECO:0000256" key="2">
    <source>
        <dbReference type="ARBA" id="ARBA00022475"/>
    </source>
</evidence>
<keyword evidence="10" id="KW-0393">Immunoglobulin domain</keyword>
<dbReference type="GO" id="GO:0031295">
    <property type="term" value="P:T cell costimulation"/>
    <property type="evidence" value="ECO:0007669"/>
    <property type="project" value="TreeGrafter"/>
</dbReference>
<name>A0A3P8UHC7_CYNSE</name>
<evidence type="ECO:0000256" key="3">
    <source>
        <dbReference type="ARBA" id="ARBA00022692"/>
    </source>
</evidence>
<dbReference type="GO" id="GO:0006955">
    <property type="term" value="P:immune response"/>
    <property type="evidence" value="ECO:0007669"/>
    <property type="project" value="TreeGrafter"/>
</dbReference>
<reference evidence="13" key="3">
    <citation type="submission" date="2025-09" db="UniProtKB">
        <authorList>
            <consortium name="Ensembl"/>
        </authorList>
    </citation>
    <scope>IDENTIFICATION</scope>
</reference>
<evidence type="ECO:0000256" key="10">
    <source>
        <dbReference type="ARBA" id="ARBA00023319"/>
    </source>
</evidence>
<evidence type="ECO:0000256" key="1">
    <source>
        <dbReference type="ARBA" id="ARBA00004251"/>
    </source>
</evidence>
<protein>
    <recommendedName>
        <fullName evidence="12">Ig-like domain-containing protein</fullName>
    </recommendedName>
</protein>
<feature type="compositionally biased region" description="Basic and acidic residues" evidence="11">
    <location>
        <begin position="251"/>
        <end position="263"/>
    </location>
</feature>
<dbReference type="Ensembl" id="ENSCSET00000001834.1">
    <property type="protein sequence ID" value="ENSCSEP00000001802.1"/>
    <property type="gene ID" value="ENSCSEG00000001224.1"/>
</dbReference>
<keyword evidence="8" id="KW-0675">Receptor</keyword>
<evidence type="ECO:0000313" key="13">
    <source>
        <dbReference type="Ensembl" id="ENSCSEP00000001802.1"/>
    </source>
</evidence>
<dbReference type="GO" id="GO:0071222">
    <property type="term" value="P:cellular response to lipopolysaccharide"/>
    <property type="evidence" value="ECO:0007669"/>
    <property type="project" value="TreeGrafter"/>
</dbReference>
<keyword evidence="2" id="KW-1003">Cell membrane</keyword>
<dbReference type="InterPro" id="IPR051713">
    <property type="entry name" value="T-cell_Activation_Regulation"/>
</dbReference>
<evidence type="ECO:0000256" key="8">
    <source>
        <dbReference type="ARBA" id="ARBA00023170"/>
    </source>
</evidence>
<evidence type="ECO:0000256" key="6">
    <source>
        <dbReference type="ARBA" id="ARBA00023136"/>
    </source>
</evidence>
<feature type="domain" description="Ig-like" evidence="12">
    <location>
        <begin position="16"/>
        <end position="145"/>
    </location>
</feature>
<reference evidence="13" key="2">
    <citation type="submission" date="2025-08" db="UniProtKB">
        <authorList>
            <consortium name="Ensembl"/>
        </authorList>
    </citation>
    <scope>IDENTIFICATION</scope>
</reference>
<reference evidence="13 14" key="1">
    <citation type="journal article" date="2014" name="Nat. Genet.">
        <title>Whole-genome sequence of a flatfish provides insights into ZW sex chromosome evolution and adaptation to a benthic lifestyle.</title>
        <authorList>
            <person name="Chen S."/>
            <person name="Zhang G."/>
            <person name="Shao C."/>
            <person name="Huang Q."/>
            <person name="Liu G."/>
            <person name="Zhang P."/>
            <person name="Song W."/>
            <person name="An N."/>
            <person name="Chalopin D."/>
            <person name="Volff J.N."/>
            <person name="Hong Y."/>
            <person name="Li Q."/>
            <person name="Sha Z."/>
            <person name="Zhou H."/>
            <person name="Xie M."/>
            <person name="Yu Q."/>
            <person name="Liu Y."/>
            <person name="Xiang H."/>
            <person name="Wang N."/>
            <person name="Wu K."/>
            <person name="Yang C."/>
            <person name="Zhou Q."/>
            <person name="Liao X."/>
            <person name="Yang L."/>
            <person name="Hu Q."/>
            <person name="Zhang J."/>
            <person name="Meng L."/>
            <person name="Jin L."/>
            <person name="Tian Y."/>
            <person name="Lian J."/>
            <person name="Yang J."/>
            <person name="Miao G."/>
            <person name="Liu S."/>
            <person name="Liang Z."/>
            <person name="Yan F."/>
            <person name="Li Y."/>
            <person name="Sun B."/>
            <person name="Zhang H."/>
            <person name="Zhang J."/>
            <person name="Zhu Y."/>
            <person name="Du M."/>
            <person name="Zhao Y."/>
            <person name="Schartl M."/>
            <person name="Tang Q."/>
            <person name="Wang J."/>
        </authorList>
    </citation>
    <scope>NUCLEOTIDE SEQUENCE</scope>
</reference>
<dbReference type="PANTHER" id="PTHR25466">
    <property type="entry name" value="T-LYMPHOCYTE ACTIVATION ANTIGEN"/>
    <property type="match status" value="1"/>
</dbReference>
<feature type="region of interest" description="Disordered" evidence="11">
    <location>
        <begin position="245"/>
        <end position="270"/>
    </location>
</feature>
<evidence type="ECO:0000256" key="4">
    <source>
        <dbReference type="ARBA" id="ARBA00022729"/>
    </source>
</evidence>
<dbReference type="InterPro" id="IPR013106">
    <property type="entry name" value="Ig_V-set"/>
</dbReference>
<evidence type="ECO:0000256" key="5">
    <source>
        <dbReference type="ARBA" id="ARBA00022989"/>
    </source>
</evidence>
<dbReference type="GeneTree" id="ENSGT00940000163670"/>
<keyword evidence="4" id="KW-0732">Signal</keyword>
<evidence type="ECO:0000256" key="9">
    <source>
        <dbReference type="ARBA" id="ARBA00023180"/>
    </source>
</evidence>
<keyword evidence="5" id="KW-1133">Transmembrane helix</keyword>
<evidence type="ECO:0000259" key="12">
    <source>
        <dbReference type="PROSITE" id="PS50835"/>
    </source>
</evidence>
<feature type="region of interest" description="Disordered" evidence="11">
    <location>
        <begin position="305"/>
        <end position="324"/>
    </location>
</feature>
<dbReference type="AlphaFoldDB" id="A0A3P8UHC7"/>
<keyword evidence="6" id="KW-0472">Membrane</keyword>
<dbReference type="Proteomes" id="UP000265120">
    <property type="component" value="Chromosome 3"/>
</dbReference>
<comment type="subcellular location">
    <subcellularLocation>
        <location evidence="1">Cell membrane</location>
        <topology evidence="1">Single-pass type I membrane protein</topology>
    </subcellularLocation>
</comment>
<dbReference type="PROSITE" id="PS50835">
    <property type="entry name" value="IG_LIKE"/>
    <property type="match status" value="2"/>
</dbReference>
<evidence type="ECO:0000313" key="14">
    <source>
        <dbReference type="Proteomes" id="UP000265120"/>
    </source>
</evidence>
<dbReference type="InterPro" id="IPR013162">
    <property type="entry name" value="CD80_C2-set"/>
</dbReference>
<organism evidence="13 14">
    <name type="scientific">Cynoglossus semilaevis</name>
    <name type="common">Tongue sole</name>
    <dbReference type="NCBI Taxonomy" id="244447"/>
    <lineage>
        <taxon>Eukaryota</taxon>
        <taxon>Metazoa</taxon>
        <taxon>Chordata</taxon>
        <taxon>Craniata</taxon>
        <taxon>Vertebrata</taxon>
        <taxon>Euteleostomi</taxon>
        <taxon>Actinopterygii</taxon>
        <taxon>Neopterygii</taxon>
        <taxon>Teleostei</taxon>
        <taxon>Neoteleostei</taxon>
        <taxon>Acanthomorphata</taxon>
        <taxon>Carangaria</taxon>
        <taxon>Pleuronectiformes</taxon>
        <taxon>Pleuronectoidei</taxon>
        <taxon>Cynoglossidae</taxon>
        <taxon>Cynoglossinae</taxon>
        <taxon>Cynoglossus</taxon>
    </lineage>
</organism>
<dbReference type="Pfam" id="PF08205">
    <property type="entry name" value="C2-set_2"/>
    <property type="match status" value="1"/>
</dbReference>
<accession>A0A3P8UHC7</accession>
<keyword evidence="14" id="KW-1185">Reference proteome</keyword>
<sequence length="362" mass="40239">MMWPTWADKMMTTCPPPVLPLEPNDTPYYHLTETEPPPPDVPVSCLFNRTCLLPCNYNPGREVLIHWHQLIGGSELVVHSYYNDKDQVAHQDPRFQYRTSLFNDLIARGNASLQLTRLQIEDQGMFRCYTSTTTEGTNQTIINLSKGLKCISPVRDVDIDFSGDAVTCSAEGIYPAPTLSWSTDPPTDIQLLQSKTTTNQSKLGFYSVHSSLKLTRNISTGHTYICSVSCDVNRRTAFLKGEGKIPWQSRSEADAPGRTEGGKKSQTAVVDGNPPLPAECVLYPLGPVGHDVRAGRPEVQVEDHHAVEDHHSDQDHDEHQIPEDKNQESSVCPFHCWTCVCVCVCVTYFTISGTDMDVSGSL</sequence>
<dbReference type="InterPro" id="IPR007110">
    <property type="entry name" value="Ig-like_dom"/>
</dbReference>
<dbReference type="InterPro" id="IPR036179">
    <property type="entry name" value="Ig-like_dom_sf"/>
</dbReference>
<dbReference type="InterPro" id="IPR013783">
    <property type="entry name" value="Ig-like_fold"/>
</dbReference>
<keyword evidence="3" id="KW-0812">Transmembrane</keyword>
<dbReference type="InParanoid" id="A0A3P8UHC7"/>